<feature type="transmembrane region" description="Helical" evidence="1">
    <location>
        <begin position="109"/>
        <end position="129"/>
    </location>
</feature>
<name>A0A917Z1R7_9ACTN</name>
<evidence type="ECO:0008006" key="4">
    <source>
        <dbReference type="Google" id="ProtNLM"/>
    </source>
</evidence>
<proteinExistence type="predicted"/>
<keyword evidence="3" id="KW-1185">Reference proteome</keyword>
<dbReference type="RefSeq" id="WP_189125697.1">
    <property type="nucleotide sequence ID" value="NZ_BMNH01000012.1"/>
</dbReference>
<comment type="caution">
    <text evidence="2">The sequence shown here is derived from an EMBL/GenBank/DDBJ whole genome shotgun (WGS) entry which is preliminary data.</text>
</comment>
<dbReference type="EMBL" id="BMNH01000012">
    <property type="protein sequence ID" value="GGO72437.1"/>
    <property type="molecule type" value="Genomic_DNA"/>
</dbReference>
<gene>
    <name evidence="2" type="ORF">GCM10012289_40430</name>
</gene>
<sequence>MTDLTVTTDRTRFLRLALGLDAVVTGVNGLGYLAGAALLSDLLGPGTAPLRGIGAFLLVYALGVGLLAARKEVNPAATMAVIVLNTAWAIGSVLAVVTGLIGFTTIGALWAVAQALVVGLFAAVQLVGLRRLR</sequence>
<accession>A0A917Z1R7</accession>
<evidence type="ECO:0000313" key="3">
    <source>
        <dbReference type="Proteomes" id="UP000646523"/>
    </source>
</evidence>
<keyword evidence="1" id="KW-1133">Transmembrane helix</keyword>
<organism evidence="2 3">
    <name type="scientific">Nonomuraea cavernae</name>
    <dbReference type="NCBI Taxonomy" id="2045107"/>
    <lineage>
        <taxon>Bacteria</taxon>
        <taxon>Bacillati</taxon>
        <taxon>Actinomycetota</taxon>
        <taxon>Actinomycetes</taxon>
        <taxon>Streptosporangiales</taxon>
        <taxon>Streptosporangiaceae</taxon>
        <taxon>Nonomuraea</taxon>
    </lineage>
</organism>
<reference evidence="2" key="2">
    <citation type="submission" date="2020-09" db="EMBL/GenBank/DDBJ databases">
        <authorList>
            <person name="Sun Q."/>
            <person name="Zhou Y."/>
        </authorList>
    </citation>
    <scope>NUCLEOTIDE SEQUENCE</scope>
    <source>
        <strain evidence="2">CGMCC 4.7368</strain>
    </source>
</reference>
<feature type="transmembrane region" description="Helical" evidence="1">
    <location>
        <begin position="50"/>
        <end position="69"/>
    </location>
</feature>
<evidence type="ECO:0000313" key="2">
    <source>
        <dbReference type="EMBL" id="GGO72437.1"/>
    </source>
</evidence>
<evidence type="ECO:0000256" key="1">
    <source>
        <dbReference type="SAM" id="Phobius"/>
    </source>
</evidence>
<feature type="transmembrane region" description="Helical" evidence="1">
    <location>
        <begin position="12"/>
        <end position="38"/>
    </location>
</feature>
<feature type="transmembrane region" description="Helical" evidence="1">
    <location>
        <begin position="81"/>
        <end position="103"/>
    </location>
</feature>
<dbReference type="AlphaFoldDB" id="A0A917Z1R7"/>
<dbReference type="Proteomes" id="UP000646523">
    <property type="component" value="Unassembled WGS sequence"/>
</dbReference>
<keyword evidence="1" id="KW-0812">Transmembrane</keyword>
<reference evidence="2" key="1">
    <citation type="journal article" date="2014" name="Int. J. Syst. Evol. Microbiol.">
        <title>Complete genome sequence of Corynebacterium casei LMG S-19264T (=DSM 44701T), isolated from a smear-ripened cheese.</title>
        <authorList>
            <consortium name="US DOE Joint Genome Institute (JGI-PGF)"/>
            <person name="Walter F."/>
            <person name="Albersmeier A."/>
            <person name="Kalinowski J."/>
            <person name="Ruckert C."/>
        </authorList>
    </citation>
    <scope>NUCLEOTIDE SEQUENCE</scope>
    <source>
        <strain evidence="2">CGMCC 4.7368</strain>
    </source>
</reference>
<protein>
    <recommendedName>
        <fullName evidence="4">Integral membrane protein</fullName>
    </recommendedName>
</protein>
<keyword evidence="1" id="KW-0472">Membrane</keyword>